<dbReference type="GO" id="GO:0015074">
    <property type="term" value="P:DNA integration"/>
    <property type="evidence" value="ECO:0007669"/>
    <property type="project" value="InterPro"/>
</dbReference>
<dbReference type="GO" id="GO:0006313">
    <property type="term" value="P:DNA transposition"/>
    <property type="evidence" value="ECO:0007669"/>
    <property type="project" value="InterPro"/>
</dbReference>
<protein>
    <submittedName>
        <fullName evidence="2">Transposable element Tcb2 transposase</fullName>
    </submittedName>
</protein>
<evidence type="ECO:0000259" key="1">
    <source>
        <dbReference type="Pfam" id="PF01498"/>
    </source>
</evidence>
<evidence type="ECO:0000313" key="3">
    <source>
        <dbReference type="Proteomes" id="UP000887159"/>
    </source>
</evidence>
<feature type="domain" description="Transposase Tc1-like" evidence="1">
    <location>
        <begin position="61"/>
        <end position="127"/>
    </location>
</feature>
<dbReference type="Pfam" id="PF01498">
    <property type="entry name" value="HTH_Tnp_Tc3_2"/>
    <property type="match status" value="1"/>
</dbReference>
<sequence length="127" mass="14503">MEIPNSANFSAKRYYGRKGGLWAKDSPIIEVNLPKKIWFAISTAVRKVGGGHPWKTTAVDDRYIVLQVKRARYQSASIIAQQLRTATRRQVSRVTVARGFQKGGLSVCRLERCIPLKVGHQWHRLDW</sequence>
<accession>A0A8X6VAD6</accession>
<dbReference type="InterPro" id="IPR002492">
    <property type="entry name" value="Transposase_Tc1-like"/>
</dbReference>
<gene>
    <name evidence="2" type="ORF">TNCV_1124781</name>
</gene>
<dbReference type="EMBL" id="BMAU01021301">
    <property type="protein sequence ID" value="GFY10957.1"/>
    <property type="molecule type" value="Genomic_DNA"/>
</dbReference>
<organism evidence="2 3">
    <name type="scientific">Trichonephila clavipes</name>
    <name type="common">Golden silk orbweaver</name>
    <name type="synonym">Nephila clavipes</name>
    <dbReference type="NCBI Taxonomy" id="2585209"/>
    <lineage>
        <taxon>Eukaryota</taxon>
        <taxon>Metazoa</taxon>
        <taxon>Ecdysozoa</taxon>
        <taxon>Arthropoda</taxon>
        <taxon>Chelicerata</taxon>
        <taxon>Arachnida</taxon>
        <taxon>Araneae</taxon>
        <taxon>Araneomorphae</taxon>
        <taxon>Entelegynae</taxon>
        <taxon>Araneoidea</taxon>
        <taxon>Nephilidae</taxon>
        <taxon>Trichonephila</taxon>
    </lineage>
</organism>
<reference evidence="2" key="1">
    <citation type="submission" date="2020-08" db="EMBL/GenBank/DDBJ databases">
        <title>Multicomponent nature underlies the extraordinary mechanical properties of spider dragline silk.</title>
        <authorList>
            <person name="Kono N."/>
            <person name="Nakamura H."/>
            <person name="Mori M."/>
            <person name="Yoshida Y."/>
            <person name="Ohtoshi R."/>
            <person name="Malay A.D."/>
            <person name="Moran D.A.P."/>
            <person name="Tomita M."/>
            <person name="Numata K."/>
            <person name="Arakawa K."/>
        </authorList>
    </citation>
    <scope>NUCLEOTIDE SEQUENCE</scope>
</reference>
<dbReference type="Proteomes" id="UP000887159">
    <property type="component" value="Unassembled WGS sequence"/>
</dbReference>
<dbReference type="AlphaFoldDB" id="A0A8X6VAD6"/>
<name>A0A8X6VAD6_TRICX</name>
<evidence type="ECO:0000313" key="2">
    <source>
        <dbReference type="EMBL" id="GFY10957.1"/>
    </source>
</evidence>
<keyword evidence="3" id="KW-1185">Reference proteome</keyword>
<dbReference type="GO" id="GO:0003677">
    <property type="term" value="F:DNA binding"/>
    <property type="evidence" value="ECO:0007669"/>
    <property type="project" value="InterPro"/>
</dbReference>
<proteinExistence type="predicted"/>
<comment type="caution">
    <text evidence="2">The sequence shown here is derived from an EMBL/GenBank/DDBJ whole genome shotgun (WGS) entry which is preliminary data.</text>
</comment>